<evidence type="ECO:0000313" key="1">
    <source>
        <dbReference type="EMBL" id="GAG44346.1"/>
    </source>
</evidence>
<sequence length="52" mass="6064">RSRSTTADLAFYTYRDMKSCDWVPFIKAAVERNPVSIQMAESMSIQEVYAWL</sequence>
<organism evidence="1">
    <name type="scientific">marine sediment metagenome</name>
    <dbReference type="NCBI Taxonomy" id="412755"/>
    <lineage>
        <taxon>unclassified sequences</taxon>
        <taxon>metagenomes</taxon>
        <taxon>ecological metagenomes</taxon>
    </lineage>
</organism>
<comment type="caution">
    <text evidence="1">The sequence shown here is derived from an EMBL/GenBank/DDBJ whole genome shotgun (WGS) entry which is preliminary data.</text>
</comment>
<name>X0Z712_9ZZZZ</name>
<dbReference type="AlphaFoldDB" id="X0Z712"/>
<reference evidence="1" key="1">
    <citation type="journal article" date="2014" name="Front. Microbiol.">
        <title>High frequency of phylogenetically diverse reductive dehalogenase-homologous genes in deep subseafloor sedimentary metagenomes.</title>
        <authorList>
            <person name="Kawai M."/>
            <person name="Futagami T."/>
            <person name="Toyoda A."/>
            <person name="Takaki Y."/>
            <person name="Nishi S."/>
            <person name="Hori S."/>
            <person name="Arai W."/>
            <person name="Tsubouchi T."/>
            <person name="Morono Y."/>
            <person name="Uchiyama I."/>
            <person name="Ito T."/>
            <person name="Fujiyama A."/>
            <person name="Inagaki F."/>
            <person name="Takami H."/>
        </authorList>
    </citation>
    <scope>NUCLEOTIDE SEQUENCE</scope>
    <source>
        <strain evidence="1">Expedition CK06-06</strain>
    </source>
</reference>
<feature type="non-terminal residue" evidence="1">
    <location>
        <position position="1"/>
    </location>
</feature>
<accession>X0Z712</accession>
<protein>
    <submittedName>
        <fullName evidence="1">Uncharacterized protein</fullName>
    </submittedName>
</protein>
<feature type="non-terminal residue" evidence="1">
    <location>
        <position position="52"/>
    </location>
</feature>
<proteinExistence type="predicted"/>
<gene>
    <name evidence="1" type="ORF">S01H1_86007</name>
</gene>
<dbReference type="EMBL" id="BARS01059335">
    <property type="protein sequence ID" value="GAG44346.1"/>
    <property type="molecule type" value="Genomic_DNA"/>
</dbReference>